<reference evidence="2" key="1">
    <citation type="submission" date="2009-02" db="EMBL/GenBank/DDBJ databases">
        <title>The Genome Sequence of Ajellomyces capsulatus strain G186AR.</title>
        <authorList>
            <consortium name="The Broad Institute Genome Sequencing Platform"/>
            <person name="Champion M."/>
            <person name="Cuomo C."/>
            <person name="Ma L.-J."/>
            <person name="Henn M.R."/>
            <person name="Sil A."/>
            <person name="Goldman B."/>
            <person name="Young S.K."/>
            <person name="Kodira C.D."/>
            <person name="Zeng Q."/>
            <person name="Koehrsen M."/>
            <person name="Alvarado L."/>
            <person name="Berlin A."/>
            <person name="Borenstein D."/>
            <person name="Chen Z."/>
            <person name="Engels R."/>
            <person name="Freedman E."/>
            <person name="Gellesch M."/>
            <person name="Goldberg J."/>
            <person name="Griggs A."/>
            <person name="Gujja S."/>
            <person name="Heiman D."/>
            <person name="Hepburn T."/>
            <person name="Howarth C."/>
            <person name="Jen D."/>
            <person name="Larson L."/>
            <person name="Lewis B."/>
            <person name="Mehta T."/>
            <person name="Park D."/>
            <person name="Pearson M."/>
            <person name="Roberts A."/>
            <person name="Saif S."/>
            <person name="Shea T."/>
            <person name="Shenoy N."/>
            <person name="Sisk P."/>
            <person name="Stolte C."/>
            <person name="Sykes S."/>
            <person name="Walk T."/>
            <person name="White J."/>
            <person name="Yandava C."/>
            <person name="Klein B."/>
            <person name="McEwen J.G."/>
            <person name="Puccia R."/>
            <person name="Goldman G.H."/>
            <person name="Felipe M.S."/>
            <person name="Nino-Vega G."/>
            <person name="San-Blas G."/>
            <person name="Taylor J."/>
            <person name="Mendoza L."/>
            <person name="Galagan J."/>
            <person name="Nusbaum C."/>
            <person name="Birren B."/>
        </authorList>
    </citation>
    <scope>NUCLEOTIDE SEQUENCE</scope>
    <source>
        <strain evidence="2">G186AR</strain>
    </source>
</reference>
<dbReference type="VEuPathDB" id="FungiDB:I7I50_04608"/>
<keyword evidence="1" id="KW-0175">Coiled coil</keyword>
<protein>
    <submittedName>
        <fullName evidence="2">Uncharacterized protein</fullName>
    </submittedName>
</protein>
<keyword evidence="3" id="KW-1185">Reference proteome</keyword>
<dbReference type="InParanoid" id="C0NPU5"/>
<accession>C0NPU5</accession>
<evidence type="ECO:0000313" key="3">
    <source>
        <dbReference type="Proteomes" id="UP000001631"/>
    </source>
</evidence>
<name>C0NPU5_AJECG</name>
<dbReference type="EMBL" id="GG663368">
    <property type="protein sequence ID" value="EEH06955.1"/>
    <property type="molecule type" value="Genomic_DNA"/>
</dbReference>
<dbReference type="AlphaFoldDB" id="C0NPU5"/>
<dbReference type="Proteomes" id="UP000001631">
    <property type="component" value="Unassembled WGS sequence"/>
</dbReference>
<sequence length="220" mass="25123">MSKPSGRGKEYLDWERKLIRDLRHSGYTWELVTKSYNETVAPDRQRDETALRTQYKLIQKNKTSLILGLASPNMPLDNHPISINLAFIQDVLSKQEMDASQIADLEQALKQAEASNLQERSANAQLLERSHRLQRDLAEVTIAKETLENQLAEVNRSFNYRHHQYETTISQLKSEIKAHRSTIDNLEGVIISLKDDIEVHVSTIQFLEGIAADMDGEEPA</sequence>
<proteinExistence type="predicted"/>
<dbReference type="RefSeq" id="XP_045287436.1">
    <property type="nucleotide sequence ID" value="XM_045432224.1"/>
</dbReference>
<gene>
    <name evidence="2" type="ORF">HCBG_05175</name>
</gene>
<evidence type="ECO:0000313" key="2">
    <source>
        <dbReference type="EMBL" id="EEH06955.1"/>
    </source>
</evidence>
<dbReference type="GeneID" id="69038191"/>
<feature type="coiled-coil region" evidence="1">
    <location>
        <begin position="102"/>
        <end position="189"/>
    </location>
</feature>
<evidence type="ECO:0000256" key="1">
    <source>
        <dbReference type="SAM" id="Coils"/>
    </source>
</evidence>
<dbReference type="HOGENOM" id="CLU_1255657_0_0_1"/>
<organism evidence="2 3">
    <name type="scientific">Ajellomyces capsulatus (strain G186AR / H82 / ATCC MYA-2454 / RMSCC 2432)</name>
    <name type="common">Darling's disease fungus</name>
    <name type="synonym">Histoplasma capsulatum</name>
    <dbReference type="NCBI Taxonomy" id="447093"/>
    <lineage>
        <taxon>Eukaryota</taxon>
        <taxon>Fungi</taxon>
        <taxon>Dikarya</taxon>
        <taxon>Ascomycota</taxon>
        <taxon>Pezizomycotina</taxon>
        <taxon>Eurotiomycetes</taxon>
        <taxon>Eurotiomycetidae</taxon>
        <taxon>Onygenales</taxon>
        <taxon>Ajellomycetaceae</taxon>
        <taxon>Histoplasma</taxon>
    </lineage>
</organism>